<feature type="compositionally biased region" description="Low complexity" evidence="1">
    <location>
        <begin position="1"/>
        <end position="15"/>
    </location>
</feature>
<feature type="region of interest" description="Disordered" evidence="1">
    <location>
        <begin position="79"/>
        <end position="190"/>
    </location>
</feature>
<sequence>QQQQQQQPPASQQPAFDLASLLLGRAMPAPVENGRGGSSGMPSGYRCPDLASLLNHPAGATQGAGNAFPLWPGQTAFGLASSEAVPPQQQLAQQASNADTDGAPPAEQPAASGSPPAPDFMLDFNEMLPFLQSPSLEADQAASCSGPAAAAGLGAPPGDLASREARAMEPGGHNSETMNEGSSSGAIEAL</sequence>
<evidence type="ECO:0000256" key="1">
    <source>
        <dbReference type="SAM" id="MobiDB-lite"/>
    </source>
</evidence>
<feature type="non-terminal residue" evidence="2">
    <location>
        <position position="1"/>
    </location>
</feature>
<name>A0A061R5V1_9CHLO</name>
<feature type="compositionally biased region" description="Low complexity" evidence="1">
    <location>
        <begin position="138"/>
        <end position="160"/>
    </location>
</feature>
<evidence type="ECO:0000313" key="2">
    <source>
        <dbReference type="EMBL" id="JAC66050.1"/>
    </source>
</evidence>
<gene>
    <name evidence="2" type="ORF">TSPGSL018_14589</name>
</gene>
<reference evidence="2" key="1">
    <citation type="submission" date="2014-05" db="EMBL/GenBank/DDBJ databases">
        <title>The transcriptome of the halophilic microalga Tetraselmis sp. GSL018 isolated from the Great Salt Lake, Utah.</title>
        <authorList>
            <person name="Jinkerson R.E."/>
            <person name="D'Adamo S."/>
            <person name="Posewitz M.C."/>
        </authorList>
    </citation>
    <scope>NUCLEOTIDE SEQUENCE</scope>
    <source>
        <strain evidence="2">GSL018</strain>
    </source>
</reference>
<proteinExistence type="predicted"/>
<feature type="compositionally biased region" description="Polar residues" evidence="1">
    <location>
        <begin position="174"/>
        <end position="190"/>
    </location>
</feature>
<feature type="region of interest" description="Disordered" evidence="1">
    <location>
        <begin position="1"/>
        <end position="47"/>
    </location>
</feature>
<protein>
    <submittedName>
        <fullName evidence="2">Uncharacterized protein</fullName>
    </submittedName>
</protein>
<dbReference type="EMBL" id="GBEZ01020635">
    <property type="protein sequence ID" value="JAC66050.1"/>
    <property type="molecule type" value="Transcribed_RNA"/>
</dbReference>
<organism evidence="2">
    <name type="scientific">Tetraselmis sp. GSL018</name>
    <dbReference type="NCBI Taxonomy" id="582737"/>
    <lineage>
        <taxon>Eukaryota</taxon>
        <taxon>Viridiplantae</taxon>
        <taxon>Chlorophyta</taxon>
        <taxon>core chlorophytes</taxon>
        <taxon>Chlorodendrophyceae</taxon>
        <taxon>Chlorodendrales</taxon>
        <taxon>Chlorodendraceae</taxon>
        <taxon>Tetraselmis</taxon>
    </lineage>
</organism>
<accession>A0A061R5V1</accession>
<dbReference type="AlphaFoldDB" id="A0A061R5V1"/>
<feature type="compositionally biased region" description="Low complexity" evidence="1">
    <location>
        <begin position="86"/>
        <end position="95"/>
    </location>
</feature>